<dbReference type="AlphaFoldDB" id="A0A839RW57"/>
<sequence length="111" mass="12579">MGHRNRRRARFRRGGAGPERWFLAVRAGVLEVLGGLPAQVSARCGRRVPEVERLVAAWRLLLRMHERTGDGGCTVCGPRRDRRLCTVWQVAVGYFLRSLPNESPSEWRNAA</sequence>
<organism evidence="1 2">
    <name type="scientific">Prauserella isguenensis</name>
    <dbReference type="NCBI Taxonomy" id="1470180"/>
    <lineage>
        <taxon>Bacteria</taxon>
        <taxon>Bacillati</taxon>
        <taxon>Actinomycetota</taxon>
        <taxon>Actinomycetes</taxon>
        <taxon>Pseudonocardiales</taxon>
        <taxon>Pseudonocardiaceae</taxon>
        <taxon>Prauserella</taxon>
    </lineage>
</organism>
<protein>
    <submittedName>
        <fullName evidence="1">Uncharacterized protein</fullName>
    </submittedName>
</protein>
<keyword evidence="2" id="KW-1185">Reference proteome</keyword>
<evidence type="ECO:0000313" key="1">
    <source>
        <dbReference type="EMBL" id="MBB3049070.1"/>
    </source>
</evidence>
<reference evidence="1 2" key="1">
    <citation type="submission" date="2020-08" db="EMBL/GenBank/DDBJ databases">
        <title>Genomic Encyclopedia of Type Strains, Phase III (KMG-III): the genomes of soil and plant-associated and newly described type strains.</title>
        <authorList>
            <person name="Whitman W."/>
        </authorList>
    </citation>
    <scope>NUCLEOTIDE SEQUENCE [LARGE SCALE GENOMIC DNA]</scope>
    <source>
        <strain evidence="1 2">CECT 8577</strain>
    </source>
</reference>
<dbReference type="RefSeq" id="WP_183646013.1">
    <property type="nucleotide sequence ID" value="NZ_JACHWU010000001.1"/>
</dbReference>
<gene>
    <name evidence="1" type="ORF">FHS23_000065</name>
</gene>
<comment type="caution">
    <text evidence="1">The sequence shown here is derived from an EMBL/GenBank/DDBJ whole genome shotgun (WGS) entry which is preliminary data.</text>
</comment>
<accession>A0A839RW57</accession>
<name>A0A839RW57_9PSEU</name>
<dbReference type="EMBL" id="JACHWU010000001">
    <property type="protein sequence ID" value="MBB3049070.1"/>
    <property type="molecule type" value="Genomic_DNA"/>
</dbReference>
<dbReference type="Proteomes" id="UP000550714">
    <property type="component" value="Unassembled WGS sequence"/>
</dbReference>
<proteinExistence type="predicted"/>
<evidence type="ECO:0000313" key="2">
    <source>
        <dbReference type="Proteomes" id="UP000550714"/>
    </source>
</evidence>